<proteinExistence type="predicted"/>
<feature type="transmembrane region" description="Helical" evidence="1">
    <location>
        <begin position="47"/>
        <end position="70"/>
    </location>
</feature>
<protein>
    <submittedName>
        <fullName evidence="2">Uncharacterized protein</fullName>
    </submittedName>
</protein>
<keyword evidence="1" id="KW-0812">Transmembrane</keyword>
<reference evidence="2" key="2">
    <citation type="submission" date="2025-09" db="UniProtKB">
        <authorList>
            <consortium name="Ensembl"/>
        </authorList>
    </citation>
    <scope>IDENTIFICATION</scope>
</reference>
<evidence type="ECO:0000313" key="2">
    <source>
        <dbReference type="Ensembl" id="ENSPMEP00000022213.1"/>
    </source>
</evidence>
<reference evidence="2" key="1">
    <citation type="submission" date="2025-08" db="UniProtKB">
        <authorList>
            <consortium name="Ensembl"/>
        </authorList>
    </citation>
    <scope>IDENTIFICATION</scope>
</reference>
<name>A0A3B3Y4Y3_9TELE</name>
<keyword evidence="1" id="KW-1133">Transmembrane helix</keyword>
<dbReference type="AlphaFoldDB" id="A0A3B3Y4Y3"/>
<accession>A0A3B3Y4Y3</accession>
<keyword evidence="1" id="KW-0472">Membrane</keyword>
<feature type="transmembrane region" description="Helical" evidence="1">
    <location>
        <begin position="19"/>
        <end position="40"/>
    </location>
</feature>
<keyword evidence="3" id="KW-1185">Reference proteome</keyword>
<evidence type="ECO:0000313" key="3">
    <source>
        <dbReference type="Proteomes" id="UP000261480"/>
    </source>
</evidence>
<dbReference type="Ensembl" id="ENSPMET00000013293.1">
    <property type="protein sequence ID" value="ENSPMEP00000022213.1"/>
    <property type="gene ID" value="ENSPMEG00000002961.1"/>
</dbReference>
<evidence type="ECO:0000256" key="1">
    <source>
        <dbReference type="SAM" id="Phobius"/>
    </source>
</evidence>
<sequence length="160" mass="17869">KRLGENGCIMNFIPDLVNFIPVLVSFIPVLVSFIPVLVSFIPDLVSFIPVLVSFIPVLISNFLISSWYWITVFPNSVCLLNSPFPSSFYPHLHGGAPSAELIVQTAPLRTGINGSMVKHCLITWIRGIVRQSRSFLKRQRPIQGVNTAVMKIKTGLKLFF</sequence>
<dbReference type="Proteomes" id="UP000261480">
    <property type="component" value="Unplaced"/>
</dbReference>
<organism evidence="2 3">
    <name type="scientific">Poecilia mexicana</name>
    <dbReference type="NCBI Taxonomy" id="48701"/>
    <lineage>
        <taxon>Eukaryota</taxon>
        <taxon>Metazoa</taxon>
        <taxon>Chordata</taxon>
        <taxon>Craniata</taxon>
        <taxon>Vertebrata</taxon>
        <taxon>Euteleostomi</taxon>
        <taxon>Actinopterygii</taxon>
        <taxon>Neopterygii</taxon>
        <taxon>Teleostei</taxon>
        <taxon>Neoteleostei</taxon>
        <taxon>Acanthomorphata</taxon>
        <taxon>Ovalentaria</taxon>
        <taxon>Atherinomorphae</taxon>
        <taxon>Cyprinodontiformes</taxon>
        <taxon>Poeciliidae</taxon>
        <taxon>Poeciliinae</taxon>
        <taxon>Poecilia</taxon>
    </lineage>
</organism>